<dbReference type="EMBL" id="DS817992">
    <property type="protein sequence ID" value="EEC11518.1"/>
    <property type="molecule type" value="Genomic_DNA"/>
</dbReference>
<dbReference type="VEuPathDB" id="VectorBase:ISCI008507"/>
<dbReference type="InterPro" id="IPR000998">
    <property type="entry name" value="MAM_dom"/>
</dbReference>
<dbReference type="EMBL" id="ABJB010884551">
    <property type="status" value="NOT_ANNOTATED_CDS"/>
    <property type="molecule type" value="Genomic_DNA"/>
</dbReference>
<feature type="domain" description="MAM" evidence="1">
    <location>
        <begin position="125"/>
        <end position="215"/>
    </location>
</feature>
<protein>
    <recommendedName>
        <fullName evidence="1">MAM domain-containing protein</fullName>
    </recommendedName>
</protein>
<dbReference type="PROSITE" id="PS50060">
    <property type="entry name" value="MAM_2"/>
    <property type="match status" value="1"/>
</dbReference>
<dbReference type="Proteomes" id="UP000001555">
    <property type="component" value="Unassembled WGS sequence"/>
</dbReference>
<gene>
    <name evidence="2" type="ORF">IscW_ISCW008507</name>
</gene>
<dbReference type="Gene3D" id="2.60.120.200">
    <property type="match status" value="2"/>
</dbReference>
<dbReference type="PaxDb" id="6945-B7PY46"/>
<dbReference type="VEuPathDB" id="VectorBase:ISCW008507"/>
<dbReference type="PANTHER" id="PTHR23282:SF101">
    <property type="entry name" value="MAM DOMAIN-CONTAINING PROTEIN"/>
    <property type="match status" value="1"/>
</dbReference>
<dbReference type="HOGENOM" id="CLU_1205948_0_0_1"/>
<proteinExistence type="predicted"/>
<dbReference type="EMBL" id="ABJB010872318">
    <property type="status" value="NOT_ANNOTATED_CDS"/>
    <property type="molecule type" value="Genomic_DNA"/>
</dbReference>
<reference evidence="3" key="2">
    <citation type="submission" date="2020-05" db="UniProtKB">
        <authorList>
            <consortium name="EnsemblMetazoa"/>
        </authorList>
    </citation>
    <scope>IDENTIFICATION</scope>
    <source>
        <strain evidence="3">wikel</strain>
    </source>
</reference>
<dbReference type="AlphaFoldDB" id="B7PY46"/>
<dbReference type="EMBL" id="ABJB010702381">
    <property type="status" value="NOT_ANNOTATED_CDS"/>
    <property type="molecule type" value="Genomic_DNA"/>
</dbReference>
<dbReference type="GO" id="GO:0016020">
    <property type="term" value="C:membrane"/>
    <property type="evidence" value="ECO:0007669"/>
    <property type="project" value="InterPro"/>
</dbReference>
<evidence type="ECO:0000313" key="4">
    <source>
        <dbReference type="Proteomes" id="UP000001555"/>
    </source>
</evidence>
<dbReference type="InterPro" id="IPR051560">
    <property type="entry name" value="MAM_domain-containing"/>
</dbReference>
<organism>
    <name type="scientific">Ixodes scapularis</name>
    <name type="common">Black-legged tick</name>
    <name type="synonym">Deer tick</name>
    <dbReference type="NCBI Taxonomy" id="6945"/>
    <lineage>
        <taxon>Eukaryota</taxon>
        <taxon>Metazoa</taxon>
        <taxon>Ecdysozoa</taxon>
        <taxon>Arthropoda</taxon>
        <taxon>Chelicerata</taxon>
        <taxon>Arachnida</taxon>
        <taxon>Acari</taxon>
        <taxon>Parasitiformes</taxon>
        <taxon>Ixodida</taxon>
        <taxon>Ixodoidea</taxon>
        <taxon>Ixodidae</taxon>
        <taxon>Ixodinae</taxon>
        <taxon>Ixodes</taxon>
    </lineage>
</organism>
<dbReference type="PROSITE" id="PS00740">
    <property type="entry name" value="MAM_1"/>
    <property type="match status" value="2"/>
</dbReference>
<reference evidence="2 4" key="1">
    <citation type="submission" date="2008-03" db="EMBL/GenBank/DDBJ databases">
        <title>Annotation of Ixodes scapularis.</title>
        <authorList>
            <consortium name="Ixodes scapularis Genome Project Consortium"/>
            <person name="Caler E."/>
            <person name="Hannick L.I."/>
            <person name="Bidwell S."/>
            <person name="Joardar V."/>
            <person name="Thiagarajan M."/>
            <person name="Amedeo P."/>
            <person name="Galinsky K.J."/>
            <person name="Schobel S."/>
            <person name="Inman J."/>
            <person name="Hostetler J."/>
            <person name="Miller J."/>
            <person name="Hammond M."/>
            <person name="Megy K."/>
            <person name="Lawson D."/>
            <person name="Kodira C."/>
            <person name="Sutton G."/>
            <person name="Meyer J."/>
            <person name="Hill C.A."/>
            <person name="Birren B."/>
            <person name="Nene V."/>
            <person name="Collins F."/>
            <person name="Alarcon-Chaidez F."/>
            <person name="Wikel S."/>
            <person name="Strausberg R."/>
        </authorList>
    </citation>
    <scope>NUCLEOTIDE SEQUENCE [LARGE SCALE GENOMIC DNA]</scope>
    <source>
        <strain evidence="4">Wikel</strain>
        <strain evidence="2">Wikel colony</strain>
    </source>
</reference>
<keyword evidence="4" id="KW-1185">Reference proteome</keyword>
<dbReference type="InParanoid" id="B7PY46"/>
<dbReference type="SUPFAM" id="SSF49899">
    <property type="entry name" value="Concanavalin A-like lectins/glucanases"/>
    <property type="match status" value="2"/>
</dbReference>
<dbReference type="EnsemblMetazoa" id="ISCW008507-RA">
    <property type="protein sequence ID" value="ISCW008507-PA"/>
    <property type="gene ID" value="ISCW008507"/>
</dbReference>
<dbReference type="InterPro" id="IPR013320">
    <property type="entry name" value="ConA-like_dom_sf"/>
</dbReference>
<dbReference type="Pfam" id="PF00629">
    <property type="entry name" value="MAM"/>
    <property type="match status" value="2"/>
</dbReference>
<accession>B7PY46</accession>
<evidence type="ECO:0000259" key="1">
    <source>
        <dbReference type="PROSITE" id="PS50060"/>
    </source>
</evidence>
<evidence type="ECO:0000313" key="3">
    <source>
        <dbReference type="EnsemblMetazoa" id="ISCW008507-PA"/>
    </source>
</evidence>
<dbReference type="PANTHER" id="PTHR23282">
    <property type="entry name" value="APICAL ENDOSOMAL GLYCOPROTEIN PRECURSOR"/>
    <property type="match status" value="1"/>
</dbReference>
<name>B7PY46_IXOSC</name>
<evidence type="ECO:0000313" key="2">
    <source>
        <dbReference type="EMBL" id="EEC11518.1"/>
    </source>
</evidence>
<sequence>MSSPKLKGLGGKQCLRFYYFMPTYPSIMGNDNHTLEVSMLGSYLYISTYNSLKGAEAQLLSDIVISDVKTTHCMSFWYIVAGDKSGRLRLDFNCSIDKGLHPGFYCAVDAVQLSDCTRPEGQYRQECDFEQGLCSWRNVRDRFNKLLPWVVHGGSIKSTLRHPSVDHTHGNRTGSYLYISTYNSLKGAEAQLLSDIVISDVKTTHCMSFWYIVAGDKSGSTQRRHWLTID</sequence>